<keyword evidence="4" id="KW-1185">Reference proteome</keyword>
<dbReference type="Proteomes" id="UP000284892">
    <property type="component" value="Unassembled WGS sequence"/>
</dbReference>
<comment type="caution">
    <text evidence="3">The sequence shown here is derived from an EMBL/GenBank/DDBJ whole genome shotgun (WGS) entry which is preliminary data.</text>
</comment>
<sequence length="522" mass="60228">MNKQTKGIAFKNFRRFQNFPMLQLGNITYMVGRNNSGKSTMVKALLLITDYLQNQLSDSFSFDNVVLEDANIVTFGRAKNNISKEPTITFEYELDEFDIQIIISGQDENTKAKVNVLSVNDAKTGINLNINYSKGNITVSKELIEDEKVDDNKIDVIKQLEDSVSELQEELDAITDKTSKESIELMTAYRKASEKLKDAKKLLPKENKLKGDKQYTLTYPLSDVLPYDNNDDNLLRATIEKFIRHNEVLSTKSKKEIKNFDDVLELKRNSGHLTDFSNNITQSINRQYFYFIGANPSKQSALFYLRDKNNALAQAIHNFYQLTAGEKNNEETRFIKEWMQVFEVGVDFTINMQAGEAYEFKIFEKDSQIAVSLSDKGMGSLQAMTLILKIASLIRSSKKNKKFFTVLVEEPELNLHPALQSKLSDFFHYVNKEYKFNFIIETHSEYIVRRSQLLALENDYLSNQELNPNPFSIFYFHKEDGPYQMEYNSQGKFNRDFGPGFYDEAGSLTLKMIKELRKNKAQ</sequence>
<evidence type="ECO:0000313" key="4">
    <source>
        <dbReference type="Proteomes" id="UP000284892"/>
    </source>
</evidence>
<gene>
    <name evidence="3" type="ORF">BXY80_2744</name>
</gene>
<protein>
    <submittedName>
        <fullName evidence="3">AAA ATPase-like protein</fullName>
    </submittedName>
</protein>
<accession>A0A420DF53</accession>
<organism evidence="3 4">
    <name type="scientific">Ichthyenterobacterium magnum</name>
    <dbReference type="NCBI Taxonomy" id="1230530"/>
    <lineage>
        <taxon>Bacteria</taxon>
        <taxon>Pseudomonadati</taxon>
        <taxon>Bacteroidota</taxon>
        <taxon>Flavobacteriia</taxon>
        <taxon>Flavobacteriales</taxon>
        <taxon>Flavobacteriaceae</taxon>
        <taxon>Ichthyenterobacterium</taxon>
    </lineage>
</organism>
<dbReference type="SUPFAM" id="SSF52540">
    <property type="entry name" value="P-loop containing nucleoside triphosphate hydrolases"/>
    <property type="match status" value="1"/>
</dbReference>
<dbReference type="InterPro" id="IPR041685">
    <property type="entry name" value="AAA_GajA/Old/RecF-like"/>
</dbReference>
<dbReference type="Pfam" id="PF13175">
    <property type="entry name" value="AAA_15"/>
    <property type="match status" value="1"/>
</dbReference>
<dbReference type="OrthoDB" id="9792800at2"/>
<evidence type="ECO:0000256" key="1">
    <source>
        <dbReference type="SAM" id="Coils"/>
    </source>
</evidence>
<feature type="domain" description="Endonuclease GajA/Old nuclease/RecF-like AAA" evidence="2">
    <location>
        <begin position="8"/>
        <end position="448"/>
    </location>
</feature>
<evidence type="ECO:0000259" key="2">
    <source>
        <dbReference type="Pfam" id="PF13175"/>
    </source>
</evidence>
<keyword evidence="1" id="KW-0175">Coiled coil</keyword>
<dbReference type="InterPro" id="IPR051396">
    <property type="entry name" value="Bact_Antivir_Def_Nuclease"/>
</dbReference>
<dbReference type="Gene3D" id="3.40.50.300">
    <property type="entry name" value="P-loop containing nucleotide triphosphate hydrolases"/>
    <property type="match status" value="2"/>
</dbReference>
<reference evidence="3 4" key="1">
    <citation type="submission" date="2018-09" db="EMBL/GenBank/DDBJ databases">
        <title>Genomic Encyclopedia of Archaeal and Bacterial Type Strains, Phase II (KMG-II): from individual species to whole genera.</title>
        <authorList>
            <person name="Goeker M."/>
        </authorList>
    </citation>
    <scope>NUCLEOTIDE SEQUENCE [LARGE SCALE GENOMIC DNA]</scope>
    <source>
        <strain evidence="3 4">DSM 26283</strain>
    </source>
</reference>
<dbReference type="AlphaFoldDB" id="A0A420DF53"/>
<proteinExistence type="predicted"/>
<feature type="coiled-coil region" evidence="1">
    <location>
        <begin position="150"/>
        <end position="177"/>
    </location>
</feature>
<dbReference type="EMBL" id="RAQJ01000008">
    <property type="protein sequence ID" value="RKE90277.1"/>
    <property type="molecule type" value="Genomic_DNA"/>
</dbReference>
<evidence type="ECO:0000313" key="3">
    <source>
        <dbReference type="EMBL" id="RKE90277.1"/>
    </source>
</evidence>
<dbReference type="InterPro" id="IPR027417">
    <property type="entry name" value="P-loop_NTPase"/>
</dbReference>
<dbReference type="RefSeq" id="WP_120202842.1">
    <property type="nucleotide sequence ID" value="NZ_RAQJ01000008.1"/>
</dbReference>
<dbReference type="PANTHER" id="PTHR43581">
    <property type="entry name" value="ATP/GTP PHOSPHATASE"/>
    <property type="match status" value="1"/>
</dbReference>
<dbReference type="PANTHER" id="PTHR43581:SF4">
    <property type="entry name" value="ATP_GTP PHOSPHATASE"/>
    <property type="match status" value="1"/>
</dbReference>
<name>A0A420DF53_9FLAO</name>